<sequence length="246" mass="25785">MTGRRPARKRAGSGKGLLLVVVLILAAGIIKYADAPLAVSAREKAATALAGLPGADRILAVFGGDDTVQDVSEVFGAQPDSQEKEPDYAVSSGGADDILGREKTLFPDTVDQTVYPMEFEHILPAEGTLTSDFGSRLSPTTGQPGFHYGLDIAADEGVRIGAFADGTVREIGESSYGNYLIVDHDDGFSTLYAHCSSISAKVGDSVSCGEEIARVGQTGNATGPHLHLELWKDGAALDPSDYLTEL</sequence>
<dbReference type="RefSeq" id="WP_054326411.1">
    <property type="nucleotide sequence ID" value="NZ_JACOPL010000006.1"/>
</dbReference>
<comment type="caution">
    <text evidence="2">The sequence shown here is derived from an EMBL/GenBank/DDBJ whole genome shotgun (WGS) entry which is preliminary data.</text>
</comment>
<dbReference type="InterPro" id="IPR050570">
    <property type="entry name" value="Cell_wall_metabolism_enzyme"/>
</dbReference>
<dbReference type="InterPro" id="IPR016047">
    <property type="entry name" value="M23ase_b-sheet_dom"/>
</dbReference>
<protein>
    <submittedName>
        <fullName evidence="2">M23 family metallopeptidase</fullName>
    </submittedName>
</protein>
<dbReference type="CDD" id="cd12797">
    <property type="entry name" value="M23_peptidase"/>
    <property type="match status" value="1"/>
</dbReference>
<dbReference type="Proteomes" id="UP000606499">
    <property type="component" value="Unassembled WGS sequence"/>
</dbReference>
<accession>A0A923LUH3</accession>
<keyword evidence="3" id="KW-1185">Reference proteome</keyword>
<proteinExistence type="predicted"/>
<dbReference type="AlphaFoldDB" id="A0A923LUH3"/>
<organism evidence="2 3">
    <name type="scientific">Agathobaculum faecis</name>
    <dbReference type="NCBI Taxonomy" id="2763013"/>
    <lineage>
        <taxon>Bacteria</taxon>
        <taxon>Bacillati</taxon>
        <taxon>Bacillota</taxon>
        <taxon>Clostridia</taxon>
        <taxon>Eubacteriales</taxon>
        <taxon>Butyricicoccaceae</taxon>
        <taxon>Agathobaculum</taxon>
    </lineage>
</organism>
<gene>
    <name evidence="2" type="ORF">H8S45_07740</name>
</gene>
<name>A0A923LUH3_9FIRM</name>
<dbReference type="GO" id="GO:0004222">
    <property type="term" value="F:metalloendopeptidase activity"/>
    <property type="evidence" value="ECO:0007669"/>
    <property type="project" value="TreeGrafter"/>
</dbReference>
<evidence type="ECO:0000259" key="1">
    <source>
        <dbReference type="Pfam" id="PF01551"/>
    </source>
</evidence>
<dbReference type="SUPFAM" id="SSF51261">
    <property type="entry name" value="Duplicated hybrid motif"/>
    <property type="match status" value="1"/>
</dbReference>
<dbReference type="PANTHER" id="PTHR21666:SF270">
    <property type="entry name" value="MUREIN HYDROLASE ACTIVATOR ENVC"/>
    <property type="match status" value="1"/>
</dbReference>
<dbReference type="Gene3D" id="2.70.70.10">
    <property type="entry name" value="Glucose Permease (Domain IIA)"/>
    <property type="match status" value="1"/>
</dbReference>
<evidence type="ECO:0000313" key="2">
    <source>
        <dbReference type="EMBL" id="MBC5725349.1"/>
    </source>
</evidence>
<dbReference type="Pfam" id="PF01551">
    <property type="entry name" value="Peptidase_M23"/>
    <property type="match status" value="1"/>
</dbReference>
<dbReference type="PANTHER" id="PTHR21666">
    <property type="entry name" value="PEPTIDASE-RELATED"/>
    <property type="match status" value="1"/>
</dbReference>
<evidence type="ECO:0000313" key="3">
    <source>
        <dbReference type="Proteomes" id="UP000606499"/>
    </source>
</evidence>
<dbReference type="InterPro" id="IPR011055">
    <property type="entry name" value="Dup_hybrid_motif"/>
</dbReference>
<feature type="domain" description="M23ase beta-sheet core" evidence="1">
    <location>
        <begin position="146"/>
        <end position="239"/>
    </location>
</feature>
<dbReference type="EMBL" id="JACOPL010000006">
    <property type="protein sequence ID" value="MBC5725349.1"/>
    <property type="molecule type" value="Genomic_DNA"/>
</dbReference>
<reference evidence="2" key="1">
    <citation type="submission" date="2020-08" db="EMBL/GenBank/DDBJ databases">
        <title>Genome public.</title>
        <authorList>
            <person name="Liu C."/>
            <person name="Sun Q."/>
        </authorList>
    </citation>
    <scope>NUCLEOTIDE SEQUENCE</scope>
    <source>
        <strain evidence="2">NSJ-28</strain>
    </source>
</reference>